<accession>A0A218P2V0</accession>
<evidence type="ECO:0000313" key="1">
    <source>
        <dbReference type="EMBL" id="ASI99248.1"/>
    </source>
</evidence>
<dbReference type="EMBL" id="CP014854">
    <property type="protein sequence ID" value="ASI99248.1"/>
    <property type="molecule type" value="Genomic_DNA"/>
</dbReference>
<reference evidence="1 2" key="1">
    <citation type="submission" date="2016-03" db="EMBL/GenBank/DDBJ databases">
        <title>Complete genome sequence of Thermococcus celer.</title>
        <authorList>
            <person name="Oger P.M."/>
        </authorList>
    </citation>
    <scope>NUCLEOTIDE SEQUENCE [LARGE SCALE GENOMIC DNA]</scope>
    <source>
        <strain evidence="1 2">Vu 13</strain>
    </source>
</reference>
<dbReference type="Proteomes" id="UP000197156">
    <property type="component" value="Chromosome"/>
</dbReference>
<dbReference type="RefSeq" id="WP_088863183.1">
    <property type="nucleotide sequence ID" value="NZ_CP014854.1"/>
</dbReference>
<dbReference type="InterPro" id="IPR024453">
    <property type="entry name" value="Peptidase_C92"/>
</dbReference>
<dbReference type="Pfam" id="PF05708">
    <property type="entry name" value="Peptidase_C92"/>
    <property type="match status" value="1"/>
</dbReference>
<sequence>MRKVAPIVALLVLVAMTTLNPVAASSSSGGSNYYHPYPIGIIPGDIVIGHNPTSSIVIPGYWTHTGIIAYYDTYYNDWVVIEAWDSGIRMVLLSDFLKRYDTVAVLRVNTNDVVRQNAVYFAYQQLGKPYDWGWWTKEVYGDSYYCSELVWAAYKAAGGPDIDANPGWSWKYLDGVAPQEIYDDGDTYVIYYDSA</sequence>
<protein>
    <submittedName>
        <fullName evidence="1">Uncharacterized protein</fullName>
    </submittedName>
</protein>
<keyword evidence="2" id="KW-1185">Reference proteome</keyword>
<dbReference type="SUPFAM" id="SSF54001">
    <property type="entry name" value="Cysteine proteinases"/>
    <property type="match status" value="1"/>
</dbReference>
<dbReference type="AlphaFoldDB" id="A0A218P2V0"/>
<dbReference type="KEGG" id="tce:A3L02_06560"/>
<dbReference type="InterPro" id="IPR038765">
    <property type="entry name" value="Papain-like_cys_pep_sf"/>
</dbReference>
<dbReference type="GeneID" id="33324405"/>
<proteinExistence type="predicted"/>
<organism evidence="1 2">
    <name type="scientific">Thermococcus celer Vu 13 = JCM 8558</name>
    <dbReference type="NCBI Taxonomy" id="1293037"/>
    <lineage>
        <taxon>Archaea</taxon>
        <taxon>Methanobacteriati</taxon>
        <taxon>Methanobacteriota</taxon>
        <taxon>Thermococci</taxon>
        <taxon>Thermococcales</taxon>
        <taxon>Thermococcaceae</taxon>
        <taxon>Thermococcus</taxon>
    </lineage>
</organism>
<name>A0A218P2V0_THECE</name>
<dbReference type="Gene3D" id="3.90.1720.10">
    <property type="entry name" value="endopeptidase domain like (from Nostoc punctiforme)"/>
    <property type="match status" value="1"/>
</dbReference>
<dbReference type="OrthoDB" id="95893at2157"/>
<gene>
    <name evidence="1" type="ORF">A3L02_06560</name>
</gene>
<evidence type="ECO:0000313" key="2">
    <source>
        <dbReference type="Proteomes" id="UP000197156"/>
    </source>
</evidence>